<dbReference type="Proteomes" id="UP000623419">
    <property type="component" value="Unassembled WGS sequence"/>
</dbReference>
<evidence type="ECO:0000256" key="3">
    <source>
        <dbReference type="ARBA" id="ARBA00015419"/>
    </source>
</evidence>
<evidence type="ECO:0000259" key="12">
    <source>
        <dbReference type="Pfam" id="PF07244"/>
    </source>
</evidence>
<dbReference type="Gene3D" id="2.40.160.50">
    <property type="entry name" value="membrane protein fhac: a member of the omp85/tpsb transporter family"/>
    <property type="match status" value="1"/>
</dbReference>
<protein>
    <recommendedName>
        <fullName evidence="3">Translocation and assembly module subunit TamA</fullName>
    </recommendedName>
    <alternativeName>
        <fullName evidence="9">Autotransporter assembly factor TamA</fullName>
    </alternativeName>
</protein>
<keyword evidence="15" id="KW-1185">Reference proteome</keyword>
<dbReference type="PANTHER" id="PTHR12815">
    <property type="entry name" value="SORTING AND ASSEMBLY MACHINERY SAMM50 PROTEIN FAMILY MEMBER"/>
    <property type="match status" value="1"/>
</dbReference>
<comment type="subunit">
    <text evidence="10">Interacts with TamB to form the translocation and assembly module (TAM).</text>
</comment>
<evidence type="ECO:0000256" key="2">
    <source>
        <dbReference type="ARBA" id="ARBA00010248"/>
    </source>
</evidence>
<dbReference type="RefSeq" id="WP_188663835.1">
    <property type="nucleotide sequence ID" value="NZ_BMKC01000002.1"/>
</dbReference>
<feature type="domain" description="POTRA" evidence="12">
    <location>
        <begin position="205"/>
        <end position="276"/>
    </location>
</feature>
<dbReference type="InterPro" id="IPR039910">
    <property type="entry name" value="D15-like"/>
</dbReference>
<dbReference type="Pfam" id="PF17243">
    <property type="entry name" value="POTRA_TamA_1"/>
    <property type="match status" value="1"/>
</dbReference>
<evidence type="ECO:0000256" key="4">
    <source>
        <dbReference type="ARBA" id="ARBA00022452"/>
    </source>
</evidence>
<keyword evidence="8" id="KW-0998">Cell outer membrane</keyword>
<evidence type="ECO:0000256" key="1">
    <source>
        <dbReference type="ARBA" id="ARBA00004442"/>
    </source>
</evidence>
<comment type="subcellular location">
    <subcellularLocation>
        <location evidence="1">Cell outer membrane</location>
    </subcellularLocation>
</comment>
<sequence>MTSPRQPASLLPASLLALSLMLPALPAVALELRGVEVRGLEDEAELANVRAALSLVALDARQRADVGEGQLDYLLRQVPGDVARGLEPFGYYDTRAETDVRRNGEAVTVIVTVRAGEPVRVDERDIQVTGEAGADEAITRRLRWLRPRKGEPLRHDLYEASKASIDALLRERGYFNARLQTHRVEVDRGEGLADIFLTWESGERYRLGEASFSGHPFRDGLLEKLVDWEPGTPYHQSRVVDLQQRLAALDYFAGIDVRAEPPEDGGSTVPVDVRLTPAKRSIYSAGLRYSTDKGAGVTGGLERRWLNDRGHKLLANVELAQRGNEANVAYRIPAFAWLDGWYTASASLRQDPIDFIDSEVLEVVGSRSGQLGDWTLVAGLHFRRERFDDPTTGNALAYSTLVYPQLSASWRVADDPLYPRRGHSLHVELRGGHTGIGSDIDFLQARAEANWVRSLGWRNRILLRAELGTTLSDDFDAFPPLLRFYAGGDQSVRGYGHRDIGEHFVGFDNRDYIIGGRHLVVASVEFERMFTREWGGAVFVDAGDAFDDFNSESFDMQLGVGVGVRWRSPVGPVRLDLAHGLGDDARDTLRLHLTIGPDL</sequence>
<evidence type="ECO:0000256" key="6">
    <source>
        <dbReference type="ARBA" id="ARBA00022729"/>
    </source>
</evidence>
<comment type="similarity">
    <text evidence="2">Belongs to the TamA family.</text>
</comment>
<dbReference type="Gene3D" id="3.10.20.310">
    <property type="entry name" value="membrane protein fhac"/>
    <property type="match status" value="3"/>
</dbReference>
<evidence type="ECO:0000256" key="10">
    <source>
        <dbReference type="ARBA" id="ARBA00093548"/>
    </source>
</evidence>
<evidence type="ECO:0000256" key="5">
    <source>
        <dbReference type="ARBA" id="ARBA00022692"/>
    </source>
</evidence>
<feature type="domain" description="TamA POTRA" evidence="13">
    <location>
        <begin position="35"/>
        <end position="114"/>
    </location>
</feature>
<evidence type="ECO:0000256" key="7">
    <source>
        <dbReference type="ARBA" id="ARBA00023136"/>
    </source>
</evidence>
<accession>A0ABQ1HL56</accession>
<dbReference type="EMBL" id="BMKC01000002">
    <property type="protein sequence ID" value="GGA82111.1"/>
    <property type="molecule type" value="Genomic_DNA"/>
</dbReference>
<keyword evidence="5" id="KW-0812">Transmembrane</keyword>
<evidence type="ECO:0000313" key="14">
    <source>
        <dbReference type="EMBL" id="GGA82111.1"/>
    </source>
</evidence>
<keyword evidence="4" id="KW-1134">Transmembrane beta strand</keyword>
<feature type="domain" description="Bacterial surface antigen (D15)" evidence="11">
    <location>
        <begin position="309"/>
        <end position="596"/>
    </location>
</feature>
<name>A0ABQ1HL56_9GAMM</name>
<evidence type="ECO:0000313" key="15">
    <source>
        <dbReference type="Proteomes" id="UP000623419"/>
    </source>
</evidence>
<evidence type="ECO:0000259" key="13">
    <source>
        <dbReference type="Pfam" id="PF17243"/>
    </source>
</evidence>
<dbReference type="Pfam" id="PF01103">
    <property type="entry name" value="Omp85"/>
    <property type="match status" value="1"/>
</dbReference>
<comment type="caution">
    <text evidence="14">The sequence shown here is derived from an EMBL/GenBank/DDBJ whole genome shotgun (WGS) entry which is preliminary data.</text>
</comment>
<organism evidence="14 15">
    <name type="scientific">Arenimonas soli</name>
    <dbReference type="NCBI Taxonomy" id="2269504"/>
    <lineage>
        <taxon>Bacteria</taxon>
        <taxon>Pseudomonadati</taxon>
        <taxon>Pseudomonadota</taxon>
        <taxon>Gammaproteobacteria</taxon>
        <taxon>Lysobacterales</taxon>
        <taxon>Lysobacteraceae</taxon>
        <taxon>Arenimonas</taxon>
    </lineage>
</organism>
<dbReference type="InterPro" id="IPR035243">
    <property type="entry name" value="TamA_POTRA_Dom_1"/>
</dbReference>
<keyword evidence="7" id="KW-0472">Membrane</keyword>
<dbReference type="InterPro" id="IPR010827">
    <property type="entry name" value="BamA/TamA_POTRA"/>
</dbReference>
<keyword evidence="6" id="KW-0732">Signal</keyword>
<evidence type="ECO:0000259" key="11">
    <source>
        <dbReference type="Pfam" id="PF01103"/>
    </source>
</evidence>
<evidence type="ECO:0000256" key="8">
    <source>
        <dbReference type="ARBA" id="ARBA00023237"/>
    </source>
</evidence>
<dbReference type="PANTHER" id="PTHR12815:SF47">
    <property type="entry name" value="TRANSLOCATION AND ASSEMBLY MODULE SUBUNIT TAMA"/>
    <property type="match status" value="1"/>
</dbReference>
<dbReference type="InterPro" id="IPR000184">
    <property type="entry name" value="Bac_surfAg_D15"/>
</dbReference>
<feature type="domain" description="POTRA" evidence="12">
    <location>
        <begin position="124"/>
        <end position="189"/>
    </location>
</feature>
<gene>
    <name evidence="14" type="ORF">GCM10011521_20620</name>
</gene>
<dbReference type="Pfam" id="PF07244">
    <property type="entry name" value="POTRA"/>
    <property type="match status" value="2"/>
</dbReference>
<reference evidence="15" key="1">
    <citation type="journal article" date="2019" name="Int. J. Syst. Evol. Microbiol.">
        <title>The Global Catalogue of Microorganisms (GCM) 10K type strain sequencing project: providing services to taxonomists for standard genome sequencing and annotation.</title>
        <authorList>
            <consortium name="The Broad Institute Genomics Platform"/>
            <consortium name="The Broad Institute Genome Sequencing Center for Infectious Disease"/>
            <person name="Wu L."/>
            <person name="Ma J."/>
        </authorList>
    </citation>
    <scope>NUCLEOTIDE SEQUENCE [LARGE SCALE GENOMIC DNA]</scope>
    <source>
        <strain evidence="15">CGMCC 1.15905</strain>
    </source>
</reference>
<evidence type="ECO:0000256" key="9">
    <source>
        <dbReference type="ARBA" id="ARBA00033063"/>
    </source>
</evidence>
<proteinExistence type="inferred from homology"/>